<dbReference type="OrthoDB" id="1123245at2"/>
<evidence type="ECO:0000259" key="2">
    <source>
        <dbReference type="Pfam" id="PF18962"/>
    </source>
</evidence>
<feature type="domain" description="Secretion system C-terminal sorting" evidence="2">
    <location>
        <begin position="295"/>
        <end position="369"/>
    </location>
</feature>
<keyword evidence="4" id="KW-1185">Reference proteome</keyword>
<reference evidence="3 4" key="1">
    <citation type="submission" date="2019-05" db="EMBL/GenBank/DDBJ databases">
        <authorList>
            <person name="Qu J.-H."/>
        </authorList>
    </citation>
    <scope>NUCLEOTIDE SEQUENCE [LARGE SCALE GENOMIC DNA]</scope>
    <source>
        <strain evidence="3 4">Z12</strain>
    </source>
</reference>
<evidence type="ECO:0000313" key="4">
    <source>
        <dbReference type="Proteomes" id="UP000309788"/>
    </source>
</evidence>
<keyword evidence="1" id="KW-0732">Signal</keyword>
<dbReference type="RefSeq" id="WP_138281579.1">
    <property type="nucleotide sequence ID" value="NZ_BMGE01000002.1"/>
</dbReference>
<dbReference type="Pfam" id="PF18962">
    <property type="entry name" value="Por_Secre_tail"/>
    <property type="match status" value="1"/>
</dbReference>
<feature type="signal peptide" evidence="1">
    <location>
        <begin position="1"/>
        <end position="20"/>
    </location>
</feature>
<evidence type="ECO:0000313" key="3">
    <source>
        <dbReference type="EMBL" id="TLU94953.1"/>
    </source>
</evidence>
<dbReference type="NCBIfam" id="TIGR04183">
    <property type="entry name" value="Por_Secre_tail"/>
    <property type="match status" value="1"/>
</dbReference>
<dbReference type="AlphaFoldDB" id="A0A5R9KFP4"/>
<dbReference type="InterPro" id="IPR026444">
    <property type="entry name" value="Secre_tail"/>
</dbReference>
<dbReference type="EMBL" id="VCEI01000021">
    <property type="protein sequence ID" value="TLU94953.1"/>
    <property type="molecule type" value="Genomic_DNA"/>
</dbReference>
<protein>
    <submittedName>
        <fullName evidence="3">T9SS type A sorting domain-containing protein</fullName>
    </submittedName>
</protein>
<evidence type="ECO:0000256" key="1">
    <source>
        <dbReference type="SAM" id="SignalP"/>
    </source>
</evidence>
<comment type="caution">
    <text evidence="3">The sequence shown here is derived from an EMBL/GenBank/DDBJ whole genome shotgun (WGS) entry which is preliminary data.</text>
</comment>
<proteinExistence type="predicted"/>
<name>A0A5R9KFP4_9BACT</name>
<gene>
    <name evidence="3" type="ORF">FEM55_12150</name>
</gene>
<dbReference type="Proteomes" id="UP000309788">
    <property type="component" value="Unassembled WGS sequence"/>
</dbReference>
<organism evidence="3 4">
    <name type="scientific">Dyadobacter sediminis</name>
    <dbReference type="NCBI Taxonomy" id="1493691"/>
    <lineage>
        <taxon>Bacteria</taxon>
        <taxon>Pseudomonadati</taxon>
        <taxon>Bacteroidota</taxon>
        <taxon>Cytophagia</taxon>
        <taxon>Cytophagales</taxon>
        <taxon>Spirosomataceae</taxon>
        <taxon>Dyadobacter</taxon>
    </lineage>
</organism>
<accession>A0A5R9KFP4</accession>
<sequence length="370" mass="40455">MKSVYKIFLFLLLLGPAAYATHLQGGEIMASQVSGQTYNIKVRLYLNTENGAQASEAQNAVTVCFGDGNTKDFSRISITPIPGNNKVVVAEYDGQYTYRAAGMFQISASVDNRTGNLLNLYNAQNTSMFLWTVIDTQVGNSTPVFPYLVFEAGVKQVFSLDLKPSVKDADSVTIRLPKLSKASPGTCGVRMEDKTYMYPNEVSASGTFKVIPAENKLVWQAPEHVGSYVFAMIADEWRNGVIISQSCREGIIEVLDKPGPVVDIPPYEAAGTNGGPITSVPNPDAQEIAISIEAYPIPADKFITARVYSQTRSVIKLQLVDLNGRTLRQIDSKVPVIQLEGEFDLSNLARGLYLIRAANDKESVTKKIVH</sequence>
<feature type="chain" id="PRO_5024402865" evidence="1">
    <location>
        <begin position="21"/>
        <end position="370"/>
    </location>
</feature>